<dbReference type="Gene3D" id="3.50.50.60">
    <property type="entry name" value="FAD/NAD(P)-binding domain"/>
    <property type="match status" value="1"/>
</dbReference>
<feature type="transmembrane region" description="Helical" evidence="7">
    <location>
        <begin position="569"/>
        <end position="589"/>
    </location>
</feature>
<evidence type="ECO:0000256" key="4">
    <source>
        <dbReference type="ARBA" id="ARBA00022692"/>
    </source>
</evidence>
<evidence type="ECO:0000256" key="2">
    <source>
        <dbReference type="ARBA" id="ARBA00005982"/>
    </source>
</evidence>
<name>A0A5N5XD46_9EURO</name>
<dbReference type="SUPFAM" id="SSF103473">
    <property type="entry name" value="MFS general substrate transporter"/>
    <property type="match status" value="1"/>
</dbReference>
<feature type="transmembrane region" description="Helical" evidence="7">
    <location>
        <begin position="207"/>
        <end position="227"/>
    </location>
</feature>
<protein>
    <submittedName>
        <fullName evidence="8">POT family-domain-containing protein</fullName>
    </submittedName>
</protein>
<feature type="transmembrane region" description="Helical" evidence="7">
    <location>
        <begin position="630"/>
        <end position="651"/>
    </location>
</feature>
<keyword evidence="5 7" id="KW-1133">Transmembrane helix</keyword>
<dbReference type="InterPro" id="IPR036188">
    <property type="entry name" value="FAD/NAD-bd_sf"/>
</dbReference>
<comment type="similarity">
    <text evidence="2">Belongs to the major facilitator superfamily. Proton-dependent oligopeptide transporter (POT/PTR) (TC 2.A.17) family.</text>
</comment>
<evidence type="ECO:0000313" key="9">
    <source>
        <dbReference type="Proteomes" id="UP000326565"/>
    </source>
</evidence>
<proteinExistence type="inferred from homology"/>
<feature type="transmembrane region" description="Helical" evidence="7">
    <location>
        <begin position="487"/>
        <end position="507"/>
    </location>
</feature>
<dbReference type="FunFam" id="1.20.1250.20:FF:000085">
    <property type="entry name" value="MFS peptide transporter Ptr2"/>
    <property type="match status" value="1"/>
</dbReference>
<feature type="transmembrane region" description="Helical" evidence="7">
    <location>
        <begin position="324"/>
        <end position="344"/>
    </location>
</feature>
<evidence type="ECO:0000256" key="7">
    <source>
        <dbReference type="SAM" id="Phobius"/>
    </source>
</evidence>
<accession>A0A5N5XD46</accession>
<feature type="transmembrane region" description="Helical" evidence="7">
    <location>
        <begin position="519"/>
        <end position="539"/>
    </location>
</feature>
<dbReference type="AlphaFoldDB" id="A0A5N5XD46"/>
<dbReference type="GO" id="GO:0005886">
    <property type="term" value="C:plasma membrane"/>
    <property type="evidence" value="ECO:0007669"/>
    <property type="project" value="UniProtKB-ARBA"/>
</dbReference>
<evidence type="ECO:0000313" key="8">
    <source>
        <dbReference type="EMBL" id="KAB8077444.1"/>
    </source>
</evidence>
<dbReference type="PANTHER" id="PTHR11654">
    <property type="entry name" value="OLIGOPEPTIDE TRANSPORTER-RELATED"/>
    <property type="match status" value="1"/>
</dbReference>
<keyword evidence="3" id="KW-0813">Transport</keyword>
<evidence type="ECO:0000256" key="5">
    <source>
        <dbReference type="ARBA" id="ARBA00022989"/>
    </source>
</evidence>
<dbReference type="SUPFAM" id="SSF51905">
    <property type="entry name" value="FAD/NAD(P)-binding domain"/>
    <property type="match status" value="1"/>
</dbReference>
<evidence type="ECO:0000256" key="3">
    <source>
        <dbReference type="ARBA" id="ARBA00022448"/>
    </source>
</evidence>
<dbReference type="EMBL" id="ML732168">
    <property type="protein sequence ID" value="KAB8077444.1"/>
    <property type="molecule type" value="Genomic_DNA"/>
</dbReference>
<dbReference type="GO" id="GO:0071916">
    <property type="term" value="F:dipeptide transmembrane transporter activity"/>
    <property type="evidence" value="ECO:0007669"/>
    <property type="project" value="UniProtKB-ARBA"/>
</dbReference>
<evidence type="ECO:0000256" key="6">
    <source>
        <dbReference type="ARBA" id="ARBA00023136"/>
    </source>
</evidence>
<keyword evidence="4 7" id="KW-0812">Transmembrane</keyword>
<gene>
    <name evidence="8" type="ORF">BDV29DRAFT_153676</name>
</gene>
<keyword evidence="9" id="KW-1185">Reference proteome</keyword>
<dbReference type="OrthoDB" id="8904098at2759"/>
<sequence>MPPFAGEGVNLAFEDVMKLADALRGFIPNRNITLDGALREYEKDAFPRARTAKQLSVGVMEDMLFIPGIVHEKLQPVGMALPITAHEQIDSTSFTEDKKATITVSDEEKASPSSNEAVYDGQQYLGRAPTDEELNTLRKVAGPVSGSGYWLCAVEFGERASYYGCTWVFQNFIQYPLPPGGNGAGASAIGSEKPAGALGQGLQVSSALTLLFKFLAYCIPIFGGWLADTRLGRYKTICIGVAICGIAHIVMVVGAIPSVLQAGHGMAPFIVSLMILALGAGVFKPNISPTVMEQVTFKHPYIKTLKSGENVVVDPETTIQRLTLTFYALINVGAFFGLATSYSAKRVGYWLAYLIPGIIYFLMPIILALVYKKTIKTPPQGNVLGDTLRVIKLAIKQNGFRKFGTKEYFDAVKPTELARRGIASYKGKPINWNDGFVDDVQRTLVACQIFLFYPIYYLNNGGIGSITNSQAGSMTTKGAPNDLVSNFNPLTIIIASPLLNYVVYPFLRRHRIEFGPIKRITLGFILAALSCVVGAILQWRVYETSPCGYYATECDIGDGVSTLSVWTQIPMYVLAALSELFAVVSGYELSFSRSPRSMRALVVALFLFMSAVSSAISQAVVPALADPHLIWPFVGTAVPGVVLAAIFYWMYRDLDKDTFLREDSDSQQGILSEKEQK</sequence>
<comment type="subcellular location">
    <subcellularLocation>
        <location evidence="1">Membrane</location>
        <topology evidence="1">Multi-pass membrane protein</topology>
    </subcellularLocation>
</comment>
<dbReference type="InterPro" id="IPR036259">
    <property type="entry name" value="MFS_trans_sf"/>
</dbReference>
<dbReference type="Pfam" id="PF00854">
    <property type="entry name" value="PTR2"/>
    <property type="match status" value="1"/>
</dbReference>
<dbReference type="Proteomes" id="UP000326565">
    <property type="component" value="Unassembled WGS sequence"/>
</dbReference>
<keyword evidence="6 7" id="KW-0472">Membrane</keyword>
<feature type="transmembrane region" description="Helical" evidence="7">
    <location>
        <begin position="449"/>
        <end position="467"/>
    </location>
</feature>
<dbReference type="InterPro" id="IPR000109">
    <property type="entry name" value="POT_fam"/>
</dbReference>
<feature type="transmembrane region" description="Helical" evidence="7">
    <location>
        <begin position="239"/>
        <end position="260"/>
    </location>
</feature>
<feature type="transmembrane region" description="Helical" evidence="7">
    <location>
        <begin position="266"/>
        <end position="283"/>
    </location>
</feature>
<evidence type="ECO:0000256" key="1">
    <source>
        <dbReference type="ARBA" id="ARBA00004141"/>
    </source>
</evidence>
<feature type="transmembrane region" description="Helical" evidence="7">
    <location>
        <begin position="601"/>
        <end position="624"/>
    </location>
</feature>
<dbReference type="Gene3D" id="1.20.1250.20">
    <property type="entry name" value="MFS general substrate transporter like domains"/>
    <property type="match status" value="1"/>
</dbReference>
<feature type="transmembrane region" description="Helical" evidence="7">
    <location>
        <begin position="350"/>
        <end position="371"/>
    </location>
</feature>
<reference evidence="8 9" key="1">
    <citation type="submission" date="2019-04" db="EMBL/GenBank/DDBJ databases">
        <title>Friends and foes A comparative genomics study of 23 Aspergillus species from section Flavi.</title>
        <authorList>
            <consortium name="DOE Joint Genome Institute"/>
            <person name="Kjaerbolling I."/>
            <person name="Vesth T."/>
            <person name="Frisvad J.C."/>
            <person name="Nybo J.L."/>
            <person name="Theobald S."/>
            <person name="Kildgaard S."/>
            <person name="Isbrandt T."/>
            <person name="Kuo A."/>
            <person name="Sato A."/>
            <person name="Lyhne E.K."/>
            <person name="Kogle M.E."/>
            <person name="Wiebenga A."/>
            <person name="Kun R.S."/>
            <person name="Lubbers R.J."/>
            <person name="Makela M.R."/>
            <person name="Barry K."/>
            <person name="Chovatia M."/>
            <person name="Clum A."/>
            <person name="Daum C."/>
            <person name="Haridas S."/>
            <person name="He G."/>
            <person name="LaButti K."/>
            <person name="Lipzen A."/>
            <person name="Mondo S."/>
            <person name="Riley R."/>
            <person name="Salamov A."/>
            <person name="Simmons B.A."/>
            <person name="Magnuson J.K."/>
            <person name="Henrissat B."/>
            <person name="Mortensen U.H."/>
            <person name="Larsen T.O."/>
            <person name="Devries R.P."/>
            <person name="Grigoriev I.V."/>
            <person name="Machida M."/>
            <person name="Baker S.E."/>
            <person name="Andersen M.R."/>
        </authorList>
    </citation>
    <scope>NUCLEOTIDE SEQUENCE [LARGE SCALE GENOMIC DNA]</scope>
    <source>
        <strain evidence="8 9">CBS 151.66</strain>
    </source>
</reference>
<organism evidence="8 9">
    <name type="scientific">Aspergillus leporis</name>
    <dbReference type="NCBI Taxonomy" id="41062"/>
    <lineage>
        <taxon>Eukaryota</taxon>
        <taxon>Fungi</taxon>
        <taxon>Dikarya</taxon>
        <taxon>Ascomycota</taxon>
        <taxon>Pezizomycotina</taxon>
        <taxon>Eurotiomycetes</taxon>
        <taxon>Eurotiomycetidae</taxon>
        <taxon>Eurotiales</taxon>
        <taxon>Aspergillaceae</taxon>
        <taxon>Aspergillus</taxon>
        <taxon>Aspergillus subgen. Circumdati</taxon>
    </lineage>
</organism>